<organism evidence="2 3">
    <name type="scientific">Amycolatopsis pigmentata</name>
    <dbReference type="NCBI Taxonomy" id="450801"/>
    <lineage>
        <taxon>Bacteria</taxon>
        <taxon>Bacillati</taxon>
        <taxon>Actinomycetota</taxon>
        <taxon>Actinomycetes</taxon>
        <taxon>Pseudonocardiales</taxon>
        <taxon>Pseudonocardiaceae</taxon>
        <taxon>Amycolatopsis</taxon>
    </lineage>
</organism>
<sequence length="115" mass="12532">MKDNETRVDPDLLHKHGRNMEERLLDLDSALEAARSRTALTPSDFGTTQEARDAAWSYADASDALNAAMAALSRAGESHARAMRAAAVLFRQADEDAAARTRDPGPRDHLPDVMS</sequence>
<accession>A0ABW5G7D3</accession>
<comment type="caution">
    <text evidence="2">The sequence shown here is derived from an EMBL/GenBank/DDBJ whole genome shotgun (WGS) entry which is preliminary data.</text>
</comment>
<evidence type="ECO:0000313" key="2">
    <source>
        <dbReference type="EMBL" id="MFD2422174.1"/>
    </source>
</evidence>
<dbReference type="RefSeq" id="WP_378271136.1">
    <property type="nucleotide sequence ID" value="NZ_JBHUKR010000025.1"/>
</dbReference>
<dbReference type="Proteomes" id="UP001597417">
    <property type="component" value="Unassembled WGS sequence"/>
</dbReference>
<proteinExistence type="predicted"/>
<reference evidence="3" key="1">
    <citation type="journal article" date="2019" name="Int. J. Syst. Evol. Microbiol.">
        <title>The Global Catalogue of Microorganisms (GCM) 10K type strain sequencing project: providing services to taxonomists for standard genome sequencing and annotation.</title>
        <authorList>
            <consortium name="The Broad Institute Genomics Platform"/>
            <consortium name="The Broad Institute Genome Sequencing Center for Infectious Disease"/>
            <person name="Wu L."/>
            <person name="Ma J."/>
        </authorList>
    </citation>
    <scope>NUCLEOTIDE SEQUENCE [LARGE SCALE GENOMIC DNA]</scope>
    <source>
        <strain evidence="3">CGMCC 4.7645</strain>
    </source>
</reference>
<keyword evidence="3" id="KW-1185">Reference proteome</keyword>
<evidence type="ECO:0000313" key="3">
    <source>
        <dbReference type="Proteomes" id="UP001597417"/>
    </source>
</evidence>
<dbReference type="EMBL" id="JBHUKR010000025">
    <property type="protein sequence ID" value="MFD2422174.1"/>
    <property type="molecule type" value="Genomic_DNA"/>
</dbReference>
<name>A0ABW5G7D3_9PSEU</name>
<evidence type="ECO:0000256" key="1">
    <source>
        <dbReference type="SAM" id="MobiDB-lite"/>
    </source>
</evidence>
<gene>
    <name evidence="2" type="ORF">ACFSXZ_38195</name>
</gene>
<feature type="region of interest" description="Disordered" evidence="1">
    <location>
        <begin position="94"/>
        <end position="115"/>
    </location>
</feature>
<protein>
    <recommendedName>
        <fullName evidence="4">Excreted virulence factor EspC, type VII ESX diderm</fullName>
    </recommendedName>
</protein>
<evidence type="ECO:0008006" key="4">
    <source>
        <dbReference type="Google" id="ProtNLM"/>
    </source>
</evidence>